<evidence type="ECO:0000256" key="3">
    <source>
        <dbReference type="ARBA" id="ARBA00022729"/>
    </source>
</evidence>
<dbReference type="InterPro" id="IPR052052">
    <property type="entry name" value="Polysaccharide_Lyase_9"/>
</dbReference>
<evidence type="ECO:0000256" key="1">
    <source>
        <dbReference type="ARBA" id="ARBA00004613"/>
    </source>
</evidence>
<evidence type="ECO:0000313" key="7">
    <source>
        <dbReference type="Proteomes" id="UP000256661"/>
    </source>
</evidence>
<sequence length="661" mass="71171">MRRWNRAVLVGVLIAAGTVAPMRTAHAAVQYYVSPTGNDGNPGTSVTGPFRTIQRCGVVMQAGDTCNIRAGVYRETIRPARSGTEDARITYRPYQGESVTVNGANLAQPSAWRQVTTTDLDALVSADPTLTHSEFAAGVRAREIYSLDLPGPVVQQVFFGGTMLPEGQWPHPTDADPTDATPGRADFDPARDLLQPSLRFAGAGSTDGMIRDAGLSKPAGYWNGAQVYTSTWFWPFTTRVGGYSPGSLGLTDGICPSNSVDPPGNTRYYLFGKLQAMTQRGTWFYAQDGQRLYVWTPTGASPAGGDVEVKRRDFGFDLNGISHTTIDGIRLFGTSIRTGDTSTRVHLDRINAQYLSHYRTTTGNNCGSFTTGETDSGIILRGTGNAIARSTLAYSAGNGVALLGSQNTAWFNTIRDVDYMGTYAAGVEVGGDRHTIVRNEIQRTGRSGVNISWHVLEPDAVAADIGYNDIHRHTMLSTDAGAVYACCELDMTGTVIHHNAVHDDLSMPSRTTWARPGIYLDLRVRNAHVHNNVGWNNPYGTVFLHGGGGPSRGNRIENNTGGVRLLNISDATGSTLTNNLGEISVTGTPSFPQDRNFVPSRDGDPRFVDPVNRDYCLRADSPARNFGTPIEGVTVGYAPDPRPAAGAFQYHGGCWRPGPNG</sequence>
<dbReference type="SUPFAM" id="SSF51126">
    <property type="entry name" value="Pectin lyase-like"/>
    <property type="match status" value="1"/>
</dbReference>
<evidence type="ECO:0008006" key="8">
    <source>
        <dbReference type="Google" id="ProtNLM"/>
    </source>
</evidence>
<evidence type="ECO:0000256" key="2">
    <source>
        <dbReference type="ARBA" id="ARBA00022525"/>
    </source>
</evidence>
<dbReference type="AlphaFoldDB" id="A0A3D9SVB1"/>
<evidence type="ECO:0000256" key="5">
    <source>
        <dbReference type="SAM" id="SignalP"/>
    </source>
</evidence>
<evidence type="ECO:0000313" key="6">
    <source>
        <dbReference type="EMBL" id="REE99892.1"/>
    </source>
</evidence>
<dbReference type="GO" id="GO:0005576">
    <property type="term" value="C:extracellular region"/>
    <property type="evidence" value="ECO:0007669"/>
    <property type="project" value="UniProtKB-SubCell"/>
</dbReference>
<comment type="subcellular location">
    <subcellularLocation>
        <location evidence="1">Secreted</location>
    </subcellularLocation>
</comment>
<protein>
    <recommendedName>
        <fullName evidence="8">Parallel beta helix pectate lyase-like protein</fullName>
    </recommendedName>
</protein>
<keyword evidence="2" id="KW-0964">Secreted</keyword>
<dbReference type="PANTHER" id="PTHR40088">
    <property type="entry name" value="PECTATE LYASE (EUROFUNG)"/>
    <property type="match status" value="1"/>
</dbReference>
<comment type="caution">
    <text evidence="6">The sequence shown here is derived from an EMBL/GenBank/DDBJ whole genome shotgun (WGS) entry which is preliminary data.</text>
</comment>
<keyword evidence="7" id="KW-1185">Reference proteome</keyword>
<reference evidence="6 7" key="1">
    <citation type="submission" date="2018-08" db="EMBL/GenBank/DDBJ databases">
        <title>Sequencing the genomes of 1000 actinobacteria strains.</title>
        <authorList>
            <person name="Klenk H.-P."/>
        </authorList>
    </citation>
    <scope>NUCLEOTIDE SEQUENCE [LARGE SCALE GENOMIC DNA]</scope>
    <source>
        <strain evidence="6 7">DSM 43927</strain>
    </source>
</reference>
<dbReference type="PANTHER" id="PTHR40088:SF2">
    <property type="entry name" value="SECRETED SUGAR HYDROLASE"/>
    <property type="match status" value="1"/>
</dbReference>
<feature type="chain" id="PRO_5017635154" description="Parallel beta helix pectate lyase-like protein" evidence="5">
    <location>
        <begin position="28"/>
        <end position="661"/>
    </location>
</feature>
<accession>A0A3D9SVB1</accession>
<dbReference type="InterPro" id="IPR011050">
    <property type="entry name" value="Pectin_lyase_fold/virulence"/>
</dbReference>
<dbReference type="Gene3D" id="2.160.20.10">
    <property type="entry name" value="Single-stranded right-handed beta-helix, Pectin lyase-like"/>
    <property type="match status" value="2"/>
</dbReference>
<organism evidence="6 7">
    <name type="scientific">Thermomonospora umbrina</name>
    <dbReference type="NCBI Taxonomy" id="111806"/>
    <lineage>
        <taxon>Bacteria</taxon>
        <taxon>Bacillati</taxon>
        <taxon>Actinomycetota</taxon>
        <taxon>Actinomycetes</taxon>
        <taxon>Streptosporangiales</taxon>
        <taxon>Thermomonosporaceae</taxon>
        <taxon>Thermomonospora</taxon>
    </lineage>
</organism>
<name>A0A3D9SVB1_9ACTN</name>
<dbReference type="Proteomes" id="UP000256661">
    <property type="component" value="Unassembled WGS sequence"/>
</dbReference>
<dbReference type="GO" id="GO:0016837">
    <property type="term" value="F:carbon-oxygen lyase activity, acting on polysaccharides"/>
    <property type="evidence" value="ECO:0007669"/>
    <property type="project" value="TreeGrafter"/>
</dbReference>
<feature type="signal peptide" evidence="5">
    <location>
        <begin position="1"/>
        <end position="27"/>
    </location>
</feature>
<dbReference type="RefSeq" id="WP_147312415.1">
    <property type="nucleotide sequence ID" value="NZ_QTTT01000001.1"/>
</dbReference>
<proteinExistence type="predicted"/>
<dbReference type="EMBL" id="QTTT01000001">
    <property type="protein sequence ID" value="REE99892.1"/>
    <property type="molecule type" value="Genomic_DNA"/>
</dbReference>
<gene>
    <name evidence="6" type="ORF">DFJ69_5409</name>
</gene>
<evidence type="ECO:0000256" key="4">
    <source>
        <dbReference type="SAM" id="MobiDB-lite"/>
    </source>
</evidence>
<feature type="region of interest" description="Disordered" evidence="4">
    <location>
        <begin position="165"/>
        <end position="186"/>
    </location>
</feature>
<dbReference type="OrthoDB" id="8660908at2"/>
<dbReference type="InterPro" id="IPR012334">
    <property type="entry name" value="Pectin_lyas_fold"/>
</dbReference>
<keyword evidence="3 5" id="KW-0732">Signal</keyword>